<dbReference type="SUPFAM" id="SSF52540">
    <property type="entry name" value="P-loop containing nucleoside triphosphate hydrolases"/>
    <property type="match status" value="1"/>
</dbReference>
<dbReference type="InterPro" id="IPR019734">
    <property type="entry name" value="TPR_rpt"/>
</dbReference>
<dbReference type="AlphaFoldDB" id="A0A1Y2DI01"/>
<dbReference type="GeneID" id="63781776"/>
<dbReference type="Gene3D" id="3.40.50.300">
    <property type="entry name" value="P-loop containing nucleotide triphosphate hydrolases"/>
    <property type="match status" value="1"/>
</dbReference>
<evidence type="ECO:0000259" key="3">
    <source>
        <dbReference type="Pfam" id="PF00931"/>
    </source>
</evidence>
<dbReference type="SUPFAM" id="SSF48452">
    <property type="entry name" value="TPR-like"/>
    <property type="match status" value="1"/>
</dbReference>
<dbReference type="RefSeq" id="XP_040711568.1">
    <property type="nucleotide sequence ID" value="XM_040865564.1"/>
</dbReference>
<gene>
    <name evidence="4" type="ORF">BCR38DRAFT_69420</name>
</gene>
<dbReference type="Pfam" id="PF00931">
    <property type="entry name" value="NB-ARC"/>
    <property type="match status" value="1"/>
</dbReference>
<keyword evidence="1" id="KW-0802">TPR repeat</keyword>
<feature type="repeat" description="TPR" evidence="1">
    <location>
        <begin position="650"/>
        <end position="683"/>
    </location>
</feature>
<dbReference type="GO" id="GO:0016787">
    <property type="term" value="F:hydrolase activity"/>
    <property type="evidence" value="ECO:0007669"/>
    <property type="project" value="UniProtKB-KW"/>
</dbReference>
<proteinExistence type="predicted"/>
<evidence type="ECO:0000313" key="5">
    <source>
        <dbReference type="Proteomes" id="UP000193689"/>
    </source>
</evidence>
<feature type="coiled-coil region" evidence="2">
    <location>
        <begin position="118"/>
        <end position="145"/>
    </location>
</feature>
<name>A0A1Y2DI01_9PEZI</name>
<protein>
    <submittedName>
        <fullName evidence="4">p-loop containing nucleoside triphosphate hydrolase protein</fullName>
    </submittedName>
</protein>
<dbReference type="PANTHER" id="PTHR46082:SF6">
    <property type="entry name" value="AAA+ ATPASE DOMAIN-CONTAINING PROTEIN-RELATED"/>
    <property type="match status" value="1"/>
</dbReference>
<dbReference type="Proteomes" id="UP000193689">
    <property type="component" value="Unassembled WGS sequence"/>
</dbReference>
<organism evidence="4 5">
    <name type="scientific">Pseudomassariella vexata</name>
    <dbReference type="NCBI Taxonomy" id="1141098"/>
    <lineage>
        <taxon>Eukaryota</taxon>
        <taxon>Fungi</taxon>
        <taxon>Dikarya</taxon>
        <taxon>Ascomycota</taxon>
        <taxon>Pezizomycotina</taxon>
        <taxon>Sordariomycetes</taxon>
        <taxon>Xylariomycetidae</taxon>
        <taxon>Amphisphaeriales</taxon>
        <taxon>Pseudomassariaceae</taxon>
        <taxon>Pseudomassariella</taxon>
    </lineage>
</organism>
<dbReference type="PANTHER" id="PTHR46082">
    <property type="entry name" value="ATP/GTP-BINDING PROTEIN-RELATED"/>
    <property type="match status" value="1"/>
</dbReference>
<dbReference type="GO" id="GO:0043531">
    <property type="term" value="F:ADP binding"/>
    <property type="evidence" value="ECO:0007669"/>
    <property type="project" value="InterPro"/>
</dbReference>
<dbReference type="InterPro" id="IPR029058">
    <property type="entry name" value="AB_hydrolase_fold"/>
</dbReference>
<dbReference type="EMBL" id="MCFJ01000015">
    <property type="protein sequence ID" value="ORY58756.1"/>
    <property type="molecule type" value="Genomic_DNA"/>
</dbReference>
<accession>A0A1Y2DI01</accession>
<keyword evidence="4" id="KW-0378">Hydrolase</keyword>
<comment type="caution">
    <text evidence="4">The sequence shown here is derived from an EMBL/GenBank/DDBJ whole genome shotgun (WGS) entry which is preliminary data.</text>
</comment>
<dbReference type="OrthoDB" id="626167at2759"/>
<dbReference type="Gene3D" id="3.40.50.1820">
    <property type="entry name" value="alpha/beta hydrolase"/>
    <property type="match status" value="1"/>
</dbReference>
<keyword evidence="2" id="KW-0175">Coiled coil</keyword>
<dbReference type="InterPro" id="IPR027417">
    <property type="entry name" value="P-loop_NTPase"/>
</dbReference>
<dbReference type="PROSITE" id="PS50005">
    <property type="entry name" value="TPR"/>
    <property type="match status" value="1"/>
</dbReference>
<feature type="domain" description="NB-ARC" evidence="3">
    <location>
        <begin position="281"/>
        <end position="435"/>
    </location>
</feature>
<reference evidence="4 5" key="1">
    <citation type="submission" date="2016-07" db="EMBL/GenBank/DDBJ databases">
        <title>Pervasive Adenine N6-methylation of Active Genes in Fungi.</title>
        <authorList>
            <consortium name="DOE Joint Genome Institute"/>
            <person name="Mondo S.J."/>
            <person name="Dannebaum R.O."/>
            <person name="Kuo R.C."/>
            <person name="Labutti K."/>
            <person name="Haridas S."/>
            <person name="Kuo A."/>
            <person name="Salamov A."/>
            <person name="Ahrendt S.R."/>
            <person name="Lipzen A."/>
            <person name="Sullivan W."/>
            <person name="Andreopoulos W.B."/>
            <person name="Clum A."/>
            <person name="Lindquist E."/>
            <person name="Daum C."/>
            <person name="Ramamoorthy G.K."/>
            <person name="Gryganskyi A."/>
            <person name="Culley D."/>
            <person name="Magnuson J.K."/>
            <person name="James T.Y."/>
            <person name="O'Malley M.A."/>
            <person name="Stajich J.E."/>
            <person name="Spatafora J.W."/>
            <person name="Visel A."/>
            <person name="Grigoriev I.V."/>
        </authorList>
    </citation>
    <scope>NUCLEOTIDE SEQUENCE [LARGE SCALE GENOMIC DNA]</scope>
    <source>
        <strain evidence="4 5">CBS 129021</strain>
    </source>
</reference>
<keyword evidence="5" id="KW-1185">Reference proteome</keyword>
<evidence type="ECO:0000313" key="4">
    <source>
        <dbReference type="EMBL" id="ORY58756.1"/>
    </source>
</evidence>
<sequence length="875" mass="98802">MLPAAVPEARIFTYDWNANYFEDAPVQTLLGHADNLLALVAGDQGSVFRPLIFIASCFGGLVLAEAINRAAQEGSPYRKVLLSTAGVVFLATPFRGSDAADQAGWQVVVGGIMGKQTSMRLVENLNNADKELRKLTQLFAEVARRGTVQLPVHCFFETQKTEMLRKFSLPRRLIDVTSATMMGSTRKLIVTQDSACLDTFDRQSLNATHSGMNKFPGPGDSNFKSVKEIVKKISNEAHSVLGRRQKSVQQHHFMVPFGRNEDFVGRGPILNQVLQRIPPNINKDDCQRSAIVGLGGVGKTQIAVEAAYQVRDAYKDCSVFWVPATDTTSFDNAYRQIGQKLGVKWLEDDKADVKLLLVKAALEDESAGSWLLIIDNADDLKLVTYLSDFLPFARKGSILFTTRVYQAVVELDILERNIITVEEMSKTEALEMLRNGLKESQTQNVESTETLLDFLAYLPLAIKQASAYIAKTRISTTKYLDYCQSSNKNLVTLLSEKFEDRGRYKATENPVATTWLISFDHITRDQPLAAKYLRFICFLAEKDIPVALLPLGEDVLEEDKAIGTLKGYAFITQRGDSDSFDIHRLVRLATRKWLQKRGEWQEWTANVIQRLSSVYPVPRHENKEIWTRYIAHGQSALEFQDGCSNQESEWTLLRNVGESKNILGKYEEAEKMYRQALELQEKVLGREHPDTIGSMNNLAIVLGSQGKYEEAEQRHRQTLELCEKVLGREHPDTLGSMNNLALVLGSQGKYEEAEQRHRQTLELYEKVLGREHPDTLRSMNNLAFVLGSQGKYEEAEQRHRQTLELYEKVLGREHPDTLRSMNNLALVLGSQGKYEEAEQRHRQTLELREKVLGCEHPDTLRSINNLAIVLRSQGK</sequence>
<dbReference type="SUPFAM" id="SSF53474">
    <property type="entry name" value="alpha/beta-Hydrolases"/>
    <property type="match status" value="1"/>
</dbReference>
<dbReference type="STRING" id="1141098.A0A1Y2DI01"/>
<dbReference type="SMART" id="SM00028">
    <property type="entry name" value="TPR"/>
    <property type="match status" value="5"/>
</dbReference>
<dbReference type="InterPro" id="IPR053137">
    <property type="entry name" value="NLR-like"/>
</dbReference>
<dbReference type="PRINTS" id="PR00381">
    <property type="entry name" value="KINESINLIGHT"/>
</dbReference>
<evidence type="ECO:0000256" key="1">
    <source>
        <dbReference type="PROSITE-ProRule" id="PRU00339"/>
    </source>
</evidence>
<dbReference type="InParanoid" id="A0A1Y2DI01"/>
<dbReference type="Pfam" id="PF13424">
    <property type="entry name" value="TPR_12"/>
    <property type="match status" value="2"/>
</dbReference>
<dbReference type="Gene3D" id="1.25.40.10">
    <property type="entry name" value="Tetratricopeptide repeat domain"/>
    <property type="match status" value="2"/>
</dbReference>
<evidence type="ECO:0000256" key="2">
    <source>
        <dbReference type="SAM" id="Coils"/>
    </source>
</evidence>
<dbReference type="Pfam" id="PF13176">
    <property type="entry name" value="TPR_7"/>
    <property type="match status" value="1"/>
</dbReference>
<dbReference type="InterPro" id="IPR002182">
    <property type="entry name" value="NB-ARC"/>
</dbReference>
<dbReference type="InterPro" id="IPR011990">
    <property type="entry name" value="TPR-like_helical_dom_sf"/>
</dbReference>